<gene>
    <name evidence="1" type="ORF">HRG_11667</name>
</gene>
<evidence type="ECO:0000313" key="2">
    <source>
        <dbReference type="Proteomes" id="UP000824596"/>
    </source>
</evidence>
<reference evidence="1" key="1">
    <citation type="submission" date="2021-09" db="EMBL/GenBank/DDBJ databases">
        <title>A high-quality genome of the endoparasitic fungus Hirsutella rhossiliensis with a comparison of Hirsutella genomes reveals transposable elements contributing to genome size variation.</title>
        <authorList>
            <person name="Lin R."/>
            <person name="Jiao Y."/>
            <person name="Sun X."/>
            <person name="Ling J."/>
            <person name="Xie B."/>
            <person name="Cheng X."/>
        </authorList>
    </citation>
    <scope>NUCLEOTIDE SEQUENCE</scope>
    <source>
        <strain evidence="1">HR02</strain>
    </source>
</reference>
<organism evidence="1 2">
    <name type="scientific">Hirsutella rhossiliensis</name>
    <dbReference type="NCBI Taxonomy" id="111463"/>
    <lineage>
        <taxon>Eukaryota</taxon>
        <taxon>Fungi</taxon>
        <taxon>Dikarya</taxon>
        <taxon>Ascomycota</taxon>
        <taxon>Pezizomycotina</taxon>
        <taxon>Sordariomycetes</taxon>
        <taxon>Hypocreomycetidae</taxon>
        <taxon>Hypocreales</taxon>
        <taxon>Ophiocordycipitaceae</taxon>
        <taxon>Hirsutella</taxon>
    </lineage>
</organism>
<keyword evidence="2" id="KW-1185">Reference proteome</keyword>
<sequence>MARIYLAWFDVARFDAARFDVARFDVARFDVARFDVARFEMARFNVARFDVARFDVARFEMARFNVARFDVARFDVARFDAARFDVARFDVARFDVAGFEMARFNVARFDVARFDVAGFGWNALLRRIQGASHKFVMKLYELVEKFPHEDLDAIFSALDRARLERKRGKPRRKDTWTPIDCEKAEQVLLRDASPERYDLTYKTLRVLQNIGLDGQRGQISDEIYPANLLDHFEELGQGIFKVARPDLPAFSCQSRIERRDTKALLPLQSENTWAIAIISSGHAAVITSASTESMRKEILDKARHSIERYPCFRGATLSEIAHPPLTEDFNLCLLLEAFSIAMNVEIQAPIDQNLWRGFFHHLTIPLRGERNALQLQRPLRPAKTRHVVWVGIPAGDGSIRENSFIHVRVCFKDLELFNDHCSPFQSVSEHVVKDLEARLGSSFIEYDSNGVVFIHQSVLMMLFAVHISSATVDFCNWKLDEQNLIHTVQNSSCDEVLVYVSDTSCDTSGLVRRLYDTTDYLEAVMGNMRVYPSKTELSWCRNKVGDVRVMDDIAAKLQTWRPRTCFGRGHCALRDVESGLMVLKRSYSCAGVHVHVVPVTQRGKLLCTTPTQDRVARRTKPTKRAQRSGVREQGIFYFHQEFIPTFRKIGEFRVMVCGGQVLAAFRTKEDWDARAKPMALRQLQLSDFNWHSQDDETARKQKRDELLDFVLETDTQIRQLKGERFETVHVGARYDCGISPDGHFFVSELTRFTFADTFSGELAPPYDQIIGPLARMIARVLLA</sequence>
<dbReference type="Gene3D" id="2.160.20.80">
    <property type="entry name" value="E3 ubiquitin-protein ligase SopA"/>
    <property type="match status" value="1"/>
</dbReference>
<dbReference type="EMBL" id="JAIZPD010000022">
    <property type="protein sequence ID" value="KAH0957118.1"/>
    <property type="molecule type" value="Genomic_DNA"/>
</dbReference>
<dbReference type="OrthoDB" id="5082798at2759"/>
<dbReference type="RefSeq" id="XP_044714632.1">
    <property type="nucleotide sequence ID" value="XM_044870137.1"/>
</dbReference>
<dbReference type="Proteomes" id="UP000824596">
    <property type="component" value="Unassembled WGS sequence"/>
</dbReference>
<dbReference type="GeneID" id="68360795"/>
<protein>
    <submittedName>
        <fullName evidence="1">Uncharacterized protein</fullName>
    </submittedName>
</protein>
<proteinExistence type="predicted"/>
<dbReference type="AlphaFoldDB" id="A0A9P8MIR4"/>
<accession>A0A9P8MIR4</accession>
<evidence type="ECO:0000313" key="1">
    <source>
        <dbReference type="EMBL" id="KAH0957118.1"/>
    </source>
</evidence>
<comment type="caution">
    <text evidence="1">The sequence shown here is derived from an EMBL/GenBank/DDBJ whole genome shotgun (WGS) entry which is preliminary data.</text>
</comment>
<name>A0A9P8MIR4_9HYPO</name>